<dbReference type="AlphaFoldDB" id="A0A1G6V5A7"/>
<proteinExistence type="inferred from homology"/>
<reference evidence="10" key="3">
    <citation type="journal article" date="2019" name="Int. J. Syst. Evol. Microbiol.">
        <title>The Global Catalogue of Microorganisms (GCM) 10K type strain sequencing project: providing services to taxonomists for standard genome sequencing and annotation.</title>
        <authorList>
            <consortium name="The Broad Institute Genomics Platform"/>
            <consortium name="The Broad Institute Genome Sequencing Center for Infectious Disease"/>
            <person name="Wu L."/>
            <person name="Ma J."/>
        </authorList>
    </citation>
    <scope>NUCLEOTIDE SEQUENCE [LARGE SCALE GENOMIC DNA]</scope>
    <source>
        <strain evidence="10">NBRC 103191</strain>
    </source>
</reference>
<evidence type="ECO:0000256" key="1">
    <source>
        <dbReference type="ARBA" id="ARBA00007812"/>
    </source>
</evidence>
<gene>
    <name evidence="7" type="ORF">GCM10007915_04790</name>
    <name evidence="8" type="ORF">SAMN05660405_00441</name>
</gene>
<dbReference type="FunFam" id="3.40.50.970:FF:000007">
    <property type="entry name" value="Acetolactate synthase"/>
    <property type="match status" value="1"/>
</dbReference>
<dbReference type="InterPro" id="IPR029035">
    <property type="entry name" value="DHS-like_NAD/FAD-binding_dom"/>
</dbReference>
<dbReference type="InterPro" id="IPR012001">
    <property type="entry name" value="Thiamin_PyroP_enz_TPP-bd_dom"/>
</dbReference>
<dbReference type="GO" id="GO:0030976">
    <property type="term" value="F:thiamine pyrophosphate binding"/>
    <property type="evidence" value="ECO:0007669"/>
    <property type="project" value="InterPro"/>
</dbReference>
<dbReference type="GO" id="GO:0003984">
    <property type="term" value="F:acetolactate synthase activity"/>
    <property type="evidence" value="ECO:0007669"/>
    <property type="project" value="TreeGrafter"/>
</dbReference>
<organism evidence="8 9">
    <name type="scientific">Psychrobacter pacificensis</name>
    <dbReference type="NCBI Taxonomy" id="112002"/>
    <lineage>
        <taxon>Bacteria</taxon>
        <taxon>Pseudomonadati</taxon>
        <taxon>Pseudomonadota</taxon>
        <taxon>Gammaproteobacteria</taxon>
        <taxon>Moraxellales</taxon>
        <taxon>Moraxellaceae</taxon>
        <taxon>Psychrobacter</taxon>
    </lineage>
</organism>
<dbReference type="NCBIfam" id="NF005712">
    <property type="entry name" value="PRK07524.1"/>
    <property type="match status" value="1"/>
</dbReference>
<keyword evidence="10" id="KW-1185">Reference proteome</keyword>
<dbReference type="SUPFAM" id="SSF52467">
    <property type="entry name" value="DHS-like NAD/FAD-binding domain"/>
    <property type="match status" value="1"/>
</dbReference>
<dbReference type="Pfam" id="PF02775">
    <property type="entry name" value="TPP_enzyme_C"/>
    <property type="match status" value="1"/>
</dbReference>
<evidence type="ECO:0000313" key="10">
    <source>
        <dbReference type="Proteomes" id="UP001156645"/>
    </source>
</evidence>
<dbReference type="InterPro" id="IPR012000">
    <property type="entry name" value="Thiamin_PyroP_enz_cen_dom"/>
</dbReference>
<comment type="similarity">
    <text evidence="1 3">Belongs to the TPP enzyme family.</text>
</comment>
<dbReference type="GO" id="GO:0000287">
    <property type="term" value="F:magnesium ion binding"/>
    <property type="evidence" value="ECO:0007669"/>
    <property type="project" value="InterPro"/>
</dbReference>
<evidence type="ECO:0000259" key="4">
    <source>
        <dbReference type="Pfam" id="PF00205"/>
    </source>
</evidence>
<protein>
    <submittedName>
        <fullName evidence="8">Acetolactate synthase-1/2/3 large subunit</fullName>
    </submittedName>
</protein>
<reference evidence="7" key="4">
    <citation type="submission" date="2023-01" db="EMBL/GenBank/DDBJ databases">
        <title>Draft genome sequence of Psychrobacter pacificensis strain NBRC 103191.</title>
        <authorList>
            <person name="Sun Q."/>
            <person name="Mori K."/>
        </authorList>
    </citation>
    <scope>NUCLEOTIDE SEQUENCE</scope>
    <source>
        <strain evidence="7">NBRC 103191</strain>
    </source>
</reference>
<evidence type="ECO:0000259" key="5">
    <source>
        <dbReference type="Pfam" id="PF02775"/>
    </source>
</evidence>
<feature type="domain" description="Thiamine pyrophosphate enzyme central" evidence="4">
    <location>
        <begin position="218"/>
        <end position="348"/>
    </location>
</feature>
<dbReference type="RefSeq" id="WP_093068347.1">
    <property type="nucleotide sequence ID" value="NZ_BSOK01000009.1"/>
</dbReference>
<dbReference type="CDD" id="cd00568">
    <property type="entry name" value="TPP_enzymes"/>
    <property type="match status" value="1"/>
</dbReference>
<evidence type="ECO:0000313" key="9">
    <source>
        <dbReference type="Proteomes" id="UP000198501"/>
    </source>
</evidence>
<evidence type="ECO:0000313" key="8">
    <source>
        <dbReference type="EMBL" id="SDD48197.1"/>
    </source>
</evidence>
<dbReference type="CDD" id="cd07035">
    <property type="entry name" value="TPP_PYR_POX_like"/>
    <property type="match status" value="1"/>
</dbReference>
<dbReference type="Pfam" id="PF02776">
    <property type="entry name" value="TPP_enzyme_N"/>
    <property type="match status" value="1"/>
</dbReference>
<dbReference type="GO" id="GO:0009099">
    <property type="term" value="P:L-valine biosynthetic process"/>
    <property type="evidence" value="ECO:0007669"/>
    <property type="project" value="TreeGrafter"/>
</dbReference>
<keyword evidence="2 3" id="KW-0786">Thiamine pyrophosphate</keyword>
<dbReference type="GO" id="GO:0005948">
    <property type="term" value="C:acetolactate synthase complex"/>
    <property type="evidence" value="ECO:0007669"/>
    <property type="project" value="TreeGrafter"/>
</dbReference>
<dbReference type="GO" id="GO:0050660">
    <property type="term" value="F:flavin adenine dinucleotide binding"/>
    <property type="evidence" value="ECO:0007669"/>
    <property type="project" value="TreeGrafter"/>
</dbReference>
<dbReference type="PANTHER" id="PTHR18968">
    <property type="entry name" value="THIAMINE PYROPHOSPHATE ENZYMES"/>
    <property type="match status" value="1"/>
</dbReference>
<evidence type="ECO:0000259" key="6">
    <source>
        <dbReference type="Pfam" id="PF02776"/>
    </source>
</evidence>
<dbReference type="Proteomes" id="UP000198501">
    <property type="component" value="Unassembled WGS sequence"/>
</dbReference>
<evidence type="ECO:0000256" key="2">
    <source>
        <dbReference type="ARBA" id="ARBA00023052"/>
    </source>
</evidence>
<dbReference type="Gene3D" id="3.40.50.970">
    <property type="match status" value="2"/>
</dbReference>
<feature type="domain" description="Thiamine pyrophosphate enzyme TPP-binding" evidence="5">
    <location>
        <begin position="421"/>
        <end position="550"/>
    </location>
</feature>
<dbReference type="Proteomes" id="UP001156645">
    <property type="component" value="Unassembled WGS sequence"/>
</dbReference>
<sequence length="572" mass="61705">MTQLTQTSLSSFDTQPLTCGELLVQWLEYYGVETVFGIPGVHTVELYRGLPNTNIRHVTPRHEQGAGFMADGYYRASGKIGVCFIITGPGMTNIMTAMAQALADSIPMLVISSVNKVKDTGSGEGHLHELHDQQGMVSNVALTSKTIWQPESLPKVIAEAFALFNGARPGPVHIQLPIDVITADARHVAKPPSLKDMANSLTSPQVMRPLPNPAQLDLIVELLKTAKNPVLLYGGGCVDVDHDAQRLAELIDAPTFLTINAKGLLPPAHPLSLGSNQSLDAGRAVITEADWVLGIGTELGETDYDVFFNGGFKINGTLMRIDCDAEQLQRPFRADIAVLSDAQTAISGLCSRLENQISNGQVFDHQALSRVNEAKQALLQETTPDFAGQNALLKLIRDEVEGVIFVGDSTQPVYSGNLGFEALATRKWFNSSTGFGTLGYGLPAAIGAMIGSNLPVVSLIGDGGIQFTIAELICAAELELPLIVLLWNNQGYGEIRRYMEEGGLPLIGVNIKTPNFEPLAAGFGAGYRRITDKQQLLAALKTDTIGKQPIIYEIDEADEFLKEMGETVTYFS</sequence>
<reference evidence="8 9" key="2">
    <citation type="submission" date="2016-10" db="EMBL/GenBank/DDBJ databases">
        <authorList>
            <person name="de Groot N.N."/>
        </authorList>
    </citation>
    <scope>NUCLEOTIDE SEQUENCE [LARGE SCALE GENOMIC DNA]</scope>
    <source>
        <strain evidence="8 9">DSM 23406</strain>
    </source>
</reference>
<dbReference type="InterPro" id="IPR011766">
    <property type="entry name" value="TPP_enzyme_TPP-bd"/>
</dbReference>
<dbReference type="InterPro" id="IPR045229">
    <property type="entry name" value="TPP_enz"/>
</dbReference>
<dbReference type="PANTHER" id="PTHR18968:SF13">
    <property type="entry name" value="ACETOLACTATE SYNTHASE CATALYTIC SUBUNIT, MITOCHONDRIAL"/>
    <property type="match status" value="1"/>
</dbReference>
<dbReference type="InterPro" id="IPR029061">
    <property type="entry name" value="THDP-binding"/>
</dbReference>
<reference evidence="7" key="1">
    <citation type="journal article" date="2014" name="Int. J. Syst. Evol. Microbiol.">
        <title>Complete genome of a new Firmicutes species belonging to the dominant human colonic microbiota ('Ruminococcus bicirculans') reveals two chromosomes and a selective capacity to utilize plant glucans.</title>
        <authorList>
            <consortium name="NISC Comparative Sequencing Program"/>
            <person name="Wegmann U."/>
            <person name="Louis P."/>
            <person name="Goesmann A."/>
            <person name="Henrissat B."/>
            <person name="Duncan S.H."/>
            <person name="Flint H.J."/>
        </authorList>
    </citation>
    <scope>NUCLEOTIDE SEQUENCE</scope>
    <source>
        <strain evidence="7">NBRC 103191</strain>
    </source>
</reference>
<dbReference type="SUPFAM" id="SSF52518">
    <property type="entry name" value="Thiamin diphosphate-binding fold (THDP-binding)"/>
    <property type="match status" value="2"/>
</dbReference>
<name>A0A1G6V5A7_9GAMM</name>
<evidence type="ECO:0000256" key="3">
    <source>
        <dbReference type="RuleBase" id="RU362132"/>
    </source>
</evidence>
<dbReference type="EMBL" id="FNAL01000002">
    <property type="protein sequence ID" value="SDD48197.1"/>
    <property type="molecule type" value="Genomic_DNA"/>
</dbReference>
<dbReference type="Gene3D" id="3.40.50.1220">
    <property type="entry name" value="TPP-binding domain"/>
    <property type="match status" value="1"/>
</dbReference>
<dbReference type="Pfam" id="PF00205">
    <property type="entry name" value="TPP_enzyme_M"/>
    <property type="match status" value="1"/>
</dbReference>
<accession>A0A1G6V5A7</accession>
<evidence type="ECO:0000313" key="7">
    <source>
        <dbReference type="EMBL" id="GLR28241.1"/>
    </source>
</evidence>
<dbReference type="GO" id="GO:0009097">
    <property type="term" value="P:isoleucine biosynthetic process"/>
    <property type="evidence" value="ECO:0007669"/>
    <property type="project" value="TreeGrafter"/>
</dbReference>
<dbReference type="EMBL" id="BSOK01000009">
    <property type="protein sequence ID" value="GLR28241.1"/>
    <property type="molecule type" value="Genomic_DNA"/>
</dbReference>
<feature type="domain" description="Thiamine pyrophosphate enzyme N-terminal TPP-binding" evidence="6">
    <location>
        <begin position="18"/>
        <end position="136"/>
    </location>
</feature>